<comment type="similarity">
    <text evidence="2">Belongs to the class-IV pyridoxal-phosphate-dependent aminotransferase family.</text>
</comment>
<comment type="pathway">
    <text evidence="7">Cofactor biosynthesis; tetrahydrofolate biosynthesis; 4-aminobenzoate from chorismate: step 2/2.</text>
</comment>
<dbReference type="InterPro" id="IPR001544">
    <property type="entry name" value="Aminotrans_IV"/>
</dbReference>
<dbReference type="GO" id="GO:0030170">
    <property type="term" value="F:pyridoxal phosphate binding"/>
    <property type="evidence" value="ECO:0007669"/>
    <property type="project" value="InterPro"/>
</dbReference>
<dbReference type="PANTHER" id="PTHR42743">
    <property type="entry name" value="AMINO-ACID AMINOTRANSFERASE"/>
    <property type="match status" value="1"/>
</dbReference>
<keyword evidence="6 11" id="KW-0456">Lyase</keyword>
<dbReference type="GO" id="GO:0008696">
    <property type="term" value="F:4-amino-4-deoxychorismate lyase activity"/>
    <property type="evidence" value="ECO:0007669"/>
    <property type="project" value="UniProtKB-UniRule"/>
</dbReference>
<reference evidence="11 12" key="1">
    <citation type="journal article" date="2017" name="Int. J. Syst. Evol. Microbiol.">
        <title>Oleiagrimonas citrea sp. nov., a marine bacterium isolated from tidal flat sediment and emended description of the genus Oleiagrimonas Fang et al. 2015 and Oleiagrimonas soli.</title>
        <authorList>
            <person name="Yang S.H."/>
            <person name="Seo H.S."/>
            <person name="Seong C.N."/>
            <person name="Kwon K.K."/>
        </authorList>
    </citation>
    <scope>NUCLEOTIDE SEQUENCE [LARGE SCALE GENOMIC DNA]</scope>
    <source>
        <strain evidence="11 12">MEBiC09124</strain>
    </source>
</reference>
<dbReference type="InterPro" id="IPR050571">
    <property type="entry name" value="Class-IV_PLP-Dep_Aminotrnsfr"/>
</dbReference>
<organism evidence="11 12">
    <name type="scientific">Oleiagrimonas citrea</name>
    <dbReference type="NCBI Taxonomy" id="1665687"/>
    <lineage>
        <taxon>Bacteria</taxon>
        <taxon>Pseudomonadati</taxon>
        <taxon>Pseudomonadota</taxon>
        <taxon>Gammaproteobacteria</taxon>
        <taxon>Lysobacterales</taxon>
        <taxon>Rhodanobacteraceae</taxon>
        <taxon>Oleiagrimonas</taxon>
    </lineage>
</organism>
<evidence type="ECO:0000256" key="7">
    <source>
        <dbReference type="ARBA" id="ARBA00035633"/>
    </source>
</evidence>
<dbReference type="RefSeq" id="WP_168608291.1">
    <property type="nucleotide sequence ID" value="NZ_JAAZQD010000001.1"/>
</dbReference>
<keyword evidence="4" id="KW-0663">Pyridoxal phosphate</keyword>
<evidence type="ECO:0000256" key="3">
    <source>
        <dbReference type="ARBA" id="ARBA00011738"/>
    </source>
</evidence>
<name>A0A846ZJ87_9GAMM</name>
<dbReference type="InterPro" id="IPR043131">
    <property type="entry name" value="BCAT-like_N"/>
</dbReference>
<dbReference type="GO" id="GO:0005829">
    <property type="term" value="C:cytosol"/>
    <property type="evidence" value="ECO:0007669"/>
    <property type="project" value="TreeGrafter"/>
</dbReference>
<evidence type="ECO:0000313" key="11">
    <source>
        <dbReference type="EMBL" id="NKZ37757.1"/>
    </source>
</evidence>
<dbReference type="InterPro" id="IPR036038">
    <property type="entry name" value="Aminotransferase-like"/>
</dbReference>
<accession>A0A846ZJ87</accession>
<gene>
    <name evidence="11" type="primary">pabC</name>
    <name evidence="11" type="ORF">HF690_02160</name>
</gene>
<proteinExistence type="inferred from homology"/>
<comment type="catalytic activity">
    <reaction evidence="9">
        <text>4-amino-4-deoxychorismate = 4-aminobenzoate + pyruvate + H(+)</text>
        <dbReference type="Rhea" id="RHEA:16201"/>
        <dbReference type="ChEBI" id="CHEBI:15361"/>
        <dbReference type="ChEBI" id="CHEBI:15378"/>
        <dbReference type="ChEBI" id="CHEBI:17836"/>
        <dbReference type="ChEBI" id="CHEBI:58406"/>
        <dbReference type="EC" id="4.1.3.38"/>
    </reaction>
</comment>
<dbReference type="GO" id="GO:0046656">
    <property type="term" value="P:folic acid biosynthetic process"/>
    <property type="evidence" value="ECO:0007669"/>
    <property type="project" value="UniProtKB-KW"/>
</dbReference>
<comment type="caution">
    <text evidence="11">The sequence shown here is derived from an EMBL/GenBank/DDBJ whole genome shotgun (WGS) entry which is preliminary data.</text>
</comment>
<keyword evidence="5" id="KW-0289">Folate biosynthesis</keyword>
<evidence type="ECO:0000256" key="6">
    <source>
        <dbReference type="ARBA" id="ARBA00023239"/>
    </source>
</evidence>
<evidence type="ECO:0000256" key="8">
    <source>
        <dbReference type="ARBA" id="ARBA00035676"/>
    </source>
</evidence>
<dbReference type="Gene3D" id="3.20.10.10">
    <property type="entry name" value="D-amino Acid Aminotransferase, subunit A, domain 2"/>
    <property type="match status" value="1"/>
</dbReference>
<dbReference type="Proteomes" id="UP000541636">
    <property type="component" value="Unassembled WGS sequence"/>
</dbReference>
<dbReference type="Pfam" id="PF01063">
    <property type="entry name" value="Aminotran_4"/>
    <property type="match status" value="1"/>
</dbReference>
<evidence type="ECO:0000256" key="9">
    <source>
        <dbReference type="ARBA" id="ARBA00049529"/>
    </source>
</evidence>
<dbReference type="EC" id="4.1.3.38" evidence="8 10"/>
<evidence type="ECO:0000256" key="4">
    <source>
        <dbReference type="ARBA" id="ARBA00022898"/>
    </source>
</evidence>
<keyword evidence="12" id="KW-1185">Reference proteome</keyword>
<evidence type="ECO:0000256" key="1">
    <source>
        <dbReference type="ARBA" id="ARBA00001933"/>
    </source>
</evidence>
<evidence type="ECO:0000256" key="2">
    <source>
        <dbReference type="ARBA" id="ARBA00009320"/>
    </source>
</evidence>
<dbReference type="PANTHER" id="PTHR42743:SF2">
    <property type="entry name" value="AMINODEOXYCHORISMATE LYASE"/>
    <property type="match status" value="1"/>
</dbReference>
<evidence type="ECO:0000313" key="12">
    <source>
        <dbReference type="Proteomes" id="UP000541636"/>
    </source>
</evidence>
<sequence length="272" mass="29254">MSTRCLVNGRASSQVAADDRGLLYGDGLFETLRVIDGRAPLWAGHMHRLSRGCERLGMPAPDTDTLREEVSALTRDEGPSVVRITWTRGRGARGYGPPASPQCMRVVTASPAPVLDPDWSAAGIRVRFCDTRLAVQPALAGLKHLNRLEQVLARAEWRDPDIVEGLMRSMDGAVVCATAANLFARIDGVWVTPSVENCGVAGVARAEVLAQWPQCRVGTIEMGALMQAEEVFLSSSVRGILAVGDLAGRRLQVGADTRTMQAHFAQLLELGA</sequence>
<evidence type="ECO:0000256" key="10">
    <source>
        <dbReference type="NCBIfam" id="TIGR03461"/>
    </source>
</evidence>
<comment type="cofactor">
    <cofactor evidence="1">
        <name>pyridoxal 5'-phosphate</name>
        <dbReference type="ChEBI" id="CHEBI:597326"/>
    </cofactor>
</comment>
<protein>
    <recommendedName>
        <fullName evidence="8 10">Aminodeoxychorismate lyase</fullName>
        <ecNumber evidence="8 10">4.1.3.38</ecNumber>
    </recommendedName>
</protein>
<dbReference type="InterPro" id="IPR017824">
    <property type="entry name" value="Aminodeoxychorismate_lyase_IV"/>
</dbReference>
<dbReference type="AlphaFoldDB" id="A0A846ZJ87"/>
<dbReference type="CDD" id="cd01559">
    <property type="entry name" value="ADCL_like"/>
    <property type="match status" value="1"/>
</dbReference>
<dbReference type="NCBIfam" id="TIGR03461">
    <property type="entry name" value="pabC_Proteo"/>
    <property type="match status" value="1"/>
</dbReference>
<dbReference type="SUPFAM" id="SSF56752">
    <property type="entry name" value="D-aminoacid aminotransferase-like PLP-dependent enzymes"/>
    <property type="match status" value="1"/>
</dbReference>
<comment type="subunit">
    <text evidence="3">Homodimer.</text>
</comment>
<dbReference type="GO" id="GO:0008153">
    <property type="term" value="P:4-aminobenzoate biosynthetic process"/>
    <property type="evidence" value="ECO:0007669"/>
    <property type="project" value="UniProtKB-UniRule"/>
</dbReference>
<dbReference type="EMBL" id="JAAZQD010000001">
    <property type="protein sequence ID" value="NKZ37757.1"/>
    <property type="molecule type" value="Genomic_DNA"/>
</dbReference>
<dbReference type="InterPro" id="IPR043132">
    <property type="entry name" value="BCAT-like_C"/>
</dbReference>
<evidence type="ECO:0000256" key="5">
    <source>
        <dbReference type="ARBA" id="ARBA00022909"/>
    </source>
</evidence>
<dbReference type="Gene3D" id="3.30.470.10">
    <property type="match status" value="1"/>
</dbReference>